<protein>
    <submittedName>
        <fullName evidence="1">Uncharacterized protein</fullName>
    </submittedName>
</protein>
<accession>A0A9J5W4A9</accession>
<evidence type="ECO:0000313" key="1">
    <source>
        <dbReference type="EMBL" id="KAG5570112.1"/>
    </source>
</evidence>
<dbReference type="OrthoDB" id="10344236at2759"/>
<proteinExistence type="predicted"/>
<sequence>MEENDNGGEPDPYCSSWETCWLQQCCFVMILAGDGGSDRFGVGYLVGLASSKLVHFMGCAPVWRKKENSWVGGVWSWELLVV</sequence>
<keyword evidence="2" id="KW-1185">Reference proteome</keyword>
<dbReference type="AlphaFoldDB" id="A0A9J5W4A9"/>
<gene>
    <name evidence="1" type="ORF">H5410_059878</name>
</gene>
<reference evidence="1 2" key="1">
    <citation type="submission" date="2020-09" db="EMBL/GenBank/DDBJ databases">
        <title>De no assembly of potato wild relative species, Solanum commersonii.</title>
        <authorList>
            <person name="Cho K."/>
        </authorList>
    </citation>
    <scope>NUCLEOTIDE SEQUENCE [LARGE SCALE GENOMIC DNA]</scope>
    <source>
        <strain evidence="1">LZ3.2</strain>
        <tissue evidence="1">Leaf</tissue>
    </source>
</reference>
<organism evidence="1 2">
    <name type="scientific">Solanum commersonii</name>
    <name type="common">Commerson's wild potato</name>
    <name type="synonym">Commerson's nightshade</name>
    <dbReference type="NCBI Taxonomy" id="4109"/>
    <lineage>
        <taxon>Eukaryota</taxon>
        <taxon>Viridiplantae</taxon>
        <taxon>Streptophyta</taxon>
        <taxon>Embryophyta</taxon>
        <taxon>Tracheophyta</taxon>
        <taxon>Spermatophyta</taxon>
        <taxon>Magnoliopsida</taxon>
        <taxon>eudicotyledons</taxon>
        <taxon>Gunneridae</taxon>
        <taxon>Pentapetalae</taxon>
        <taxon>asterids</taxon>
        <taxon>lamiids</taxon>
        <taxon>Solanales</taxon>
        <taxon>Solanaceae</taxon>
        <taxon>Solanoideae</taxon>
        <taxon>Solaneae</taxon>
        <taxon>Solanum</taxon>
    </lineage>
</organism>
<dbReference type="Proteomes" id="UP000824120">
    <property type="component" value="Chromosome 12"/>
</dbReference>
<comment type="caution">
    <text evidence="1">The sequence shown here is derived from an EMBL/GenBank/DDBJ whole genome shotgun (WGS) entry which is preliminary data.</text>
</comment>
<dbReference type="EMBL" id="JACXVP010000012">
    <property type="protein sequence ID" value="KAG5570112.1"/>
    <property type="molecule type" value="Genomic_DNA"/>
</dbReference>
<name>A0A9J5W4A9_SOLCO</name>
<evidence type="ECO:0000313" key="2">
    <source>
        <dbReference type="Proteomes" id="UP000824120"/>
    </source>
</evidence>